<reference evidence="1 2" key="1">
    <citation type="submission" date="2018-06" db="EMBL/GenBank/DDBJ databases">
        <authorList>
            <consortium name="Pathogen Informatics"/>
            <person name="Doyle S."/>
        </authorList>
    </citation>
    <scope>NUCLEOTIDE SEQUENCE [LARGE SCALE GENOMIC DNA]</scope>
    <source>
        <strain evidence="1 2">NCTC1542</strain>
    </source>
</reference>
<accession>A0A378WER4</accession>
<dbReference type="Proteomes" id="UP000255389">
    <property type="component" value="Unassembled WGS sequence"/>
</dbReference>
<proteinExistence type="predicted"/>
<sequence>MGNADPFLNAAADLFGPANQVASAGSALPDHPPSVPENWQSKAAQHLSDRQQRLTTAATDISDTDDRISARLAQADSTVRDGKSQIARVQEQYRIASARLSSVPQTPELAARQAILDHNSIQQAYTTVTDTISRLPTLDPYTPTSFGHGPIPTSSVVWCRPHASGGFMCRELLANGTIAIFPSPTDVSGGWP</sequence>
<evidence type="ECO:0008006" key="3">
    <source>
        <dbReference type="Google" id="ProtNLM"/>
    </source>
</evidence>
<name>A0A378WER4_MYCFO</name>
<dbReference type="EMBL" id="UGQY01000006">
    <property type="protein sequence ID" value="SUA31564.1"/>
    <property type="molecule type" value="Genomic_DNA"/>
</dbReference>
<protein>
    <recommendedName>
        <fullName evidence="3">NLP/P60 protein</fullName>
    </recommendedName>
</protein>
<organism evidence="1 2">
    <name type="scientific">Mycolicibacterium fortuitum</name>
    <name type="common">Mycobacterium fortuitum</name>
    <dbReference type="NCBI Taxonomy" id="1766"/>
    <lineage>
        <taxon>Bacteria</taxon>
        <taxon>Bacillati</taxon>
        <taxon>Actinomycetota</taxon>
        <taxon>Actinomycetes</taxon>
        <taxon>Mycobacteriales</taxon>
        <taxon>Mycobacteriaceae</taxon>
        <taxon>Mycolicibacterium</taxon>
    </lineage>
</organism>
<gene>
    <name evidence="1" type="ORF">NCTC1542_06919</name>
</gene>
<evidence type="ECO:0000313" key="1">
    <source>
        <dbReference type="EMBL" id="SUA31564.1"/>
    </source>
</evidence>
<evidence type="ECO:0000313" key="2">
    <source>
        <dbReference type="Proteomes" id="UP000255389"/>
    </source>
</evidence>
<dbReference type="AlphaFoldDB" id="A0A378WER4"/>